<evidence type="ECO:0000256" key="2">
    <source>
        <dbReference type="ARBA" id="ARBA00022741"/>
    </source>
</evidence>
<dbReference type="GO" id="GO:0005524">
    <property type="term" value="F:ATP binding"/>
    <property type="evidence" value="ECO:0007669"/>
    <property type="project" value="UniProtKB-UniRule"/>
</dbReference>
<evidence type="ECO:0000256" key="4">
    <source>
        <dbReference type="PROSITE-ProRule" id="PRU00409"/>
    </source>
</evidence>
<dbReference type="InterPro" id="IPR013815">
    <property type="entry name" value="ATP_grasp_subdomain_1"/>
</dbReference>
<evidence type="ECO:0000313" key="6">
    <source>
        <dbReference type="EMBL" id="KAA9013826.1"/>
    </source>
</evidence>
<dbReference type="InterPro" id="IPR052032">
    <property type="entry name" value="ATP-dep_AA_Ligase"/>
</dbReference>
<dbReference type="PROSITE" id="PS50975">
    <property type="entry name" value="ATP_GRASP"/>
    <property type="match status" value="1"/>
</dbReference>
<keyword evidence="1" id="KW-0436">Ligase</keyword>
<dbReference type="Pfam" id="PF13535">
    <property type="entry name" value="ATP-grasp_4"/>
    <property type="match status" value="1"/>
</dbReference>
<evidence type="ECO:0000313" key="7">
    <source>
        <dbReference type="Proteomes" id="UP000326671"/>
    </source>
</evidence>
<dbReference type="PANTHER" id="PTHR43585:SF2">
    <property type="entry name" value="ATP-GRASP ENZYME FSQD"/>
    <property type="match status" value="1"/>
</dbReference>
<evidence type="ECO:0000256" key="1">
    <source>
        <dbReference type="ARBA" id="ARBA00022598"/>
    </source>
</evidence>
<proteinExistence type="predicted"/>
<dbReference type="InterPro" id="IPR040570">
    <property type="entry name" value="LAL_C2"/>
</dbReference>
<feature type="domain" description="ATP-grasp" evidence="5">
    <location>
        <begin position="108"/>
        <end position="301"/>
    </location>
</feature>
<evidence type="ECO:0000259" key="5">
    <source>
        <dbReference type="PROSITE" id="PS50975"/>
    </source>
</evidence>
<protein>
    <submittedName>
        <fullName evidence="6">ATP-grasp domain-containing protein</fullName>
    </submittedName>
</protein>
<dbReference type="SMART" id="SM01209">
    <property type="entry name" value="GARS_A"/>
    <property type="match status" value="1"/>
</dbReference>
<dbReference type="AlphaFoldDB" id="A0A5J5GZN2"/>
<evidence type="ECO:0000256" key="3">
    <source>
        <dbReference type="ARBA" id="ARBA00022840"/>
    </source>
</evidence>
<dbReference type="Gene3D" id="3.30.1490.20">
    <property type="entry name" value="ATP-grasp fold, A domain"/>
    <property type="match status" value="1"/>
</dbReference>
<dbReference type="OrthoDB" id="9803907at2"/>
<sequence length="395" mass="43093">MSKKLLVIGASILQLPAIKRAKEKGFIVAVVDMNPKAIGIKYADKFYNISTLDKEKVYSAARDFSADGVMTLATDMPVRSVAYATNKLNLPGISFDTACKSTDKGEMIKTFKEQGVASPWFYIINDYNMLKKYIKEIRYPCIIKPVDNAGSRGVMLANDEHELLKAYPYSLQCSRNGKVIIEEFMQGPEVSVETMTIDGETTVLNITDKLTTGSPHFVEMGHSQPSILSEYDKIKITELAKQAVNAIGINIGPAHVEIILTAEGPKLVELGARMGGDCITTHLVPLSTGIDMVGLTIDLLTGQKVNLNSIINLGSAIRFISASSGIIEKIDGLEEVRKINGVKEVCLMKHVGEKVTDINSSLDRVGYVIAQGKTAIEAMDICEEALSKINILTKE</sequence>
<dbReference type="PANTHER" id="PTHR43585">
    <property type="entry name" value="FUMIPYRROLE BIOSYNTHESIS PROTEIN C"/>
    <property type="match status" value="1"/>
</dbReference>
<gene>
    <name evidence="6" type="ORF">F4V44_24485</name>
</gene>
<reference evidence="6 7" key="1">
    <citation type="submission" date="2019-09" db="EMBL/GenBank/DDBJ databases">
        <title>Whole genome sequences of isolates from the Mars Exploration Rovers.</title>
        <authorList>
            <person name="Seuylemezian A."/>
            <person name="Vaishampayan P."/>
        </authorList>
    </citation>
    <scope>NUCLEOTIDE SEQUENCE [LARGE SCALE GENOMIC DNA]</scope>
    <source>
        <strain evidence="6 7">MER_TA_151</strain>
    </source>
</reference>
<dbReference type="Gene3D" id="3.40.50.20">
    <property type="match status" value="1"/>
</dbReference>
<dbReference type="Proteomes" id="UP000326671">
    <property type="component" value="Unassembled WGS sequence"/>
</dbReference>
<dbReference type="Pfam" id="PF18603">
    <property type="entry name" value="LAL_C2"/>
    <property type="match status" value="1"/>
</dbReference>
<organism evidence="6 7">
    <name type="scientific">Niallia endozanthoxylica</name>
    <dbReference type="NCBI Taxonomy" id="2036016"/>
    <lineage>
        <taxon>Bacteria</taxon>
        <taxon>Bacillati</taxon>
        <taxon>Bacillota</taxon>
        <taxon>Bacilli</taxon>
        <taxon>Bacillales</taxon>
        <taxon>Bacillaceae</taxon>
        <taxon>Niallia</taxon>
    </lineage>
</organism>
<dbReference type="SUPFAM" id="SSF56059">
    <property type="entry name" value="Glutathione synthetase ATP-binding domain-like"/>
    <property type="match status" value="1"/>
</dbReference>
<keyword evidence="7" id="KW-1185">Reference proteome</keyword>
<dbReference type="Gene3D" id="3.30.470.20">
    <property type="entry name" value="ATP-grasp fold, B domain"/>
    <property type="match status" value="1"/>
</dbReference>
<dbReference type="EMBL" id="VYKL01000048">
    <property type="protein sequence ID" value="KAA9013826.1"/>
    <property type="molecule type" value="Genomic_DNA"/>
</dbReference>
<keyword evidence="3 4" id="KW-0067">ATP-binding</keyword>
<comment type="caution">
    <text evidence="6">The sequence shown here is derived from an EMBL/GenBank/DDBJ whole genome shotgun (WGS) entry which is preliminary data.</text>
</comment>
<accession>A0A5J5GZN2</accession>
<keyword evidence="2 4" id="KW-0547">Nucleotide-binding</keyword>
<dbReference type="GO" id="GO:0016874">
    <property type="term" value="F:ligase activity"/>
    <property type="evidence" value="ECO:0007669"/>
    <property type="project" value="UniProtKB-KW"/>
</dbReference>
<name>A0A5J5GZN2_9BACI</name>
<dbReference type="RefSeq" id="WP_150442630.1">
    <property type="nucleotide sequence ID" value="NZ_VYKL01000048.1"/>
</dbReference>
<dbReference type="GO" id="GO:0046872">
    <property type="term" value="F:metal ion binding"/>
    <property type="evidence" value="ECO:0007669"/>
    <property type="project" value="InterPro"/>
</dbReference>
<dbReference type="InterPro" id="IPR011761">
    <property type="entry name" value="ATP-grasp"/>
</dbReference>